<feature type="transmembrane region" description="Helical" evidence="1">
    <location>
        <begin position="6"/>
        <end position="30"/>
    </location>
</feature>
<dbReference type="EMBL" id="FNCS01000007">
    <property type="protein sequence ID" value="SDG75123.1"/>
    <property type="molecule type" value="Genomic_DNA"/>
</dbReference>
<keyword evidence="1" id="KW-1133">Transmembrane helix</keyword>
<dbReference type="AlphaFoldDB" id="A0A1G7WT87"/>
<evidence type="ECO:0000313" key="3">
    <source>
        <dbReference type="Proteomes" id="UP000199495"/>
    </source>
</evidence>
<keyword evidence="1" id="KW-0812">Transmembrane</keyword>
<accession>A0A1G7WT87</accession>
<organism evidence="2 3">
    <name type="scientific">Pelagibacterium luteolum</name>
    <dbReference type="NCBI Taxonomy" id="440168"/>
    <lineage>
        <taxon>Bacteria</taxon>
        <taxon>Pseudomonadati</taxon>
        <taxon>Pseudomonadota</taxon>
        <taxon>Alphaproteobacteria</taxon>
        <taxon>Hyphomicrobiales</taxon>
        <taxon>Devosiaceae</taxon>
        <taxon>Pelagibacterium</taxon>
    </lineage>
</organism>
<feature type="transmembrane region" description="Helical" evidence="1">
    <location>
        <begin position="110"/>
        <end position="132"/>
    </location>
</feature>
<dbReference type="Pfam" id="PF09945">
    <property type="entry name" value="DUF2177"/>
    <property type="match status" value="1"/>
</dbReference>
<protein>
    <submittedName>
        <fullName evidence="2">Uncharacterized membrane protein</fullName>
    </submittedName>
</protein>
<sequence length="135" mass="14455">MTYVVAYIATAIVFFAVDYVWLSRVALGFYRSEIGHVLQDQPNLAAAGAFYLFYVGGIVYFAVNPALASDNWTQALIAGAILGLVAYGTYDMTNLATIRDWSIKVTVIDILWGATLTAGSAVAGFFAVRALGLGN</sequence>
<proteinExistence type="predicted"/>
<dbReference type="InterPro" id="IPR018687">
    <property type="entry name" value="DUF2177_membr"/>
</dbReference>
<gene>
    <name evidence="2" type="ORF">SAMN04487974_107103</name>
</gene>
<evidence type="ECO:0000313" key="2">
    <source>
        <dbReference type="EMBL" id="SDG75123.1"/>
    </source>
</evidence>
<name>A0A1G7WT87_9HYPH</name>
<evidence type="ECO:0000256" key="1">
    <source>
        <dbReference type="SAM" id="Phobius"/>
    </source>
</evidence>
<keyword evidence="3" id="KW-1185">Reference proteome</keyword>
<feature type="transmembrane region" description="Helical" evidence="1">
    <location>
        <begin position="42"/>
        <end position="63"/>
    </location>
</feature>
<keyword evidence="1" id="KW-0472">Membrane</keyword>
<feature type="transmembrane region" description="Helical" evidence="1">
    <location>
        <begin position="75"/>
        <end position="98"/>
    </location>
</feature>
<dbReference type="STRING" id="440168.SAMN04487974_107103"/>
<dbReference type="RefSeq" id="WP_090596954.1">
    <property type="nucleotide sequence ID" value="NZ_FNCS01000007.1"/>
</dbReference>
<reference evidence="2 3" key="1">
    <citation type="submission" date="2016-10" db="EMBL/GenBank/DDBJ databases">
        <authorList>
            <person name="de Groot N.N."/>
        </authorList>
    </citation>
    <scope>NUCLEOTIDE SEQUENCE [LARGE SCALE GENOMIC DNA]</scope>
    <source>
        <strain evidence="2 3">CGMCC 1.10267</strain>
    </source>
</reference>
<dbReference type="OrthoDB" id="166547at2"/>
<dbReference type="Proteomes" id="UP000199495">
    <property type="component" value="Unassembled WGS sequence"/>
</dbReference>